<dbReference type="CDD" id="cd21695">
    <property type="entry name" value="GINS_B_archaea_Gins51"/>
    <property type="match status" value="1"/>
</dbReference>
<name>A0A497EQ69_9CREN</name>
<dbReference type="AlphaFoldDB" id="A0A497EQ69"/>
<gene>
    <name evidence="2" type="ORF">DRJ33_08165</name>
</gene>
<reference evidence="2 3" key="1">
    <citation type="submission" date="2018-06" db="EMBL/GenBank/DDBJ databases">
        <title>Extensive metabolic versatility and redundancy in microbially diverse, dynamic hydrothermal sediments.</title>
        <authorList>
            <person name="Dombrowski N."/>
            <person name="Teske A."/>
            <person name="Baker B.J."/>
        </authorList>
    </citation>
    <scope>NUCLEOTIDE SEQUENCE [LARGE SCALE GENOMIC DNA]</scope>
    <source>
        <strain evidence="2">B34_G17</strain>
    </source>
</reference>
<dbReference type="Pfam" id="PF22090">
    <property type="entry name" value="Gins51_C"/>
    <property type="match status" value="1"/>
</dbReference>
<dbReference type="InterPro" id="IPR054314">
    <property type="entry name" value="Gins51_C"/>
</dbReference>
<dbReference type="Gene3D" id="3.40.5.50">
    <property type="match status" value="1"/>
</dbReference>
<sequence>MFTSLNDLIAALKAEVSNKELQKLPEGIMERLSEHIRSLLDTASEAKGLSSELAKAEVERVRAIAKELFNIRRAKILNSLSEGELLDKGLLTEFELKFYEALLRADEERQDSLHALLLVERAVEDQKRILIRFLKDIPSFVGVDLRTYGPFKAEDVALIPAPNAEALIRHGIAVELKR</sequence>
<organism evidence="2 3">
    <name type="scientific">Thermoproteota archaeon</name>
    <dbReference type="NCBI Taxonomy" id="2056631"/>
    <lineage>
        <taxon>Archaea</taxon>
        <taxon>Thermoproteota</taxon>
    </lineage>
</organism>
<dbReference type="EMBL" id="QMQX01000206">
    <property type="protein sequence ID" value="RLE49525.1"/>
    <property type="molecule type" value="Genomic_DNA"/>
</dbReference>
<dbReference type="Gene3D" id="1.20.58.1030">
    <property type="match status" value="1"/>
</dbReference>
<evidence type="ECO:0000313" key="3">
    <source>
        <dbReference type="Proteomes" id="UP000272051"/>
    </source>
</evidence>
<dbReference type="Proteomes" id="UP000272051">
    <property type="component" value="Unassembled WGS sequence"/>
</dbReference>
<protein>
    <recommendedName>
        <fullName evidence="1">Gins51 C-terminal domain-containing protein</fullName>
    </recommendedName>
</protein>
<evidence type="ECO:0000259" key="1">
    <source>
        <dbReference type="Pfam" id="PF22090"/>
    </source>
</evidence>
<evidence type="ECO:0000313" key="2">
    <source>
        <dbReference type="EMBL" id="RLE49525.1"/>
    </source>
</evidence>
<comment type="caution">
    <text evidence="2">The sequence shown here is derived from an EMBL/GenBank/DDBJ whole genome shotgun (WGS) entry which is preliminary data.</text>
</comment>
<dbReference type="CDD" id="cd11714">
    <property type="entry name" value="GINS_A_archaea"/>
    <property type="match status" value="1"/>
</dbReference>
<proteinExistence type="predicted"/>
<feature type="domain" description="Gins51 C-terminal" evidence="1">
    <location>
        <begin position="129"/>
        <end position="174"/>
    </location>
</feature>
<accession>A0A497EQ69</accession>